<dbReference type="Pfam" id="PF19113">
    <property type="entry name" value="DUF5799"/>
    <property type="match status" value="1"/>
</dbReference>
<proteinExistence type="predicted"/>
<dbReference type="OrthoDB" id="204348at2157"/>
<dbReference type="Proteomes" id="UP000319894">
    <property type="component" value="Unassembled WGS sequence"/>
</dbReference>
<dbReference type="EMBL" id="QMDX01000001">
    <property type="protein sequence ID" value="TSD16296.1"/>
    <property type="molecule type" value="Genomic_DNA"/>
</dbReference>
<protein>
    <submittedName>
        <fullName evidence="2">Uncharacterized protein</fullName>
    </submittedName>
</protein>
<keyword evidence="3" id="KW-1185">Reference proteome</keyword>
<reference evidence="2 3" key="1">
    <citation type="submission" date="2018-06" db="EMBL/GenBank/DDBJ databases">
        <title>Natronomonas sp. F16-60 a new haloarchaeon isolated from a solar saltern of Isla Cristina, Huelva, Spain.</title>
        <authorList>
            <person name="Duran-Viseras A."/>
            <person name="Sanchez-Porro C."/>
            <person name="Ventosa A."/>
        </authorList>
    </citation>
    <scope>NUCLEOTIDE SEQUENCE [LARGE SCALE GENOMIC DNA]</scope>
    <source>
        <strain evidence="2 3">F16-60</strain>
    </source>
</reference>
<evidence type="ECO:0000313" key="2">
    <source>
        <dbReference type="EMBL" id="TSD16296.1"/>
    </source>
</evidence>
<dbReference type="AlphaFoldDB" id="A0A554NFX8"/>
<evidence type="ECO:0000313" key="3">
    <source>
        <dbReference type="Proteomes" id="UP000319894"/>
    </source>
</evidence>
<name>A0A554NFX8_9EURY</name>
<feature type="region of interest" description="Disordered" evidence="1">
    <location>
        <begin position="81"/>
        <end position="100"/>
    </location>
</feature>
<comment type="caution">
    <text evidence="2">The sequence shown here is derived from an EMBL/GenBank/DDBJ whole genome shotgun (WGS) entry which is preliminary data.</text>
</comment>
<sequence length="157" mass="17238">MSDDDPGEREWSDRIVGARMAVDSEFTSQIDRSVFSRQEWGLVMTAVEFDIENAADTEAAELVADTESLRDVIPELERAREAQAAMASGQEPSNGGSGGLVDNIKNALGFGGDSAEGIDEEQLQEAERLADAYAVELQEYLETSGRWVEIREAYLDE</sequence>
<accession>A0A554NFX8</accession>
<organism evidence="2 3">
    <name type="scientific">Haloglomus irregulare</name>
    <dbReference type="NCBI Taxonomy" id="2234134"/>
    <lineage>
        <taxon>Archaea</taxon>
        <taxon>Methanobacteriati</taxon>
        <taxon>Methanobacteriota</taxon>
        <taxon>Stenosarchaea group</taxon>
        <taxon>Halobacteria</taxon>
        <taxon>Halobacteriales</taxon>
        <taxon>Natronomonadaceae</taxon>
        <taxon>Haloglomus</taxon>
    </lineage>
</organism>
<dbReference type="InterPro" id="IPR043821">
    <property type="entry name" value="DUF5799"/>
</dbReference>
<evidence type="ECO:0000256" key="1">
    <source>
        <dbReference type="SAM" id="MobiDB-lite"/>
    </source>
</evidence>
<gene>
    <name evidence="2" type="ORF">DP107_02515</name>
</gene>
<dbReference type="RefSeq" id="WP_144260551.1">
    <property type="nucleotide sequence ID" value="NZ_QMDX01000001.1"/>
</dbReference>
<dbReference type="InParanoid" id="A0A554NFX8"/>